<reference evidence="1" key="2">
    <citation type="submission" date="2020-06" db="EMBL/GenBank/DDBJ databases">
        <title>Helianthus annuus Genome sequencing and assembly Release 2.</title>
        <authorList>
            <person name="Gouzy J."/>
            <person name="Langlade N."/>
            <person name="Munos S."/>
        </authorList>
    </citation>
    <scope>NUCLEOTIDE SEQUENCE</scope>
    <source>
        <tissue evidence="1">Leaves</tissue>
    </source>
</reference>
<keyword evidence="2" id="KW-1185">Reference proteome</keyword>
<dbReference type="EMBL" id="MNCJ02000316">
    <property type="protein sequence ID" value="KAF5822106.1"/>
    <property type="molecule type" value="Genomic_DNA"/>
</dbReference>
<evidence type="ECO:0000313" key="2">
    <source>
        <dbReference type="Proteomes" id="UP000215914"/>
    </source>
</evidence>
<comment type="caution">
    <text evidence="1">The sequence shown here is derived from an EMBL/GenBank/DDBJ whole genome shotgun (WGS) entry which is preliminary data.</text>
</comment>
<protein>
    <submittedName>
        <fullName evidence="1">Uncharacterized protein</fullName>
    </submittedName>
</protein>
<name>A0A9K3JVY7_HELAN</name>
<dbReference type="Gramene" id="mRNA:HanXRQr2_Chr01g0022641">
    <property type="protein sequence ID" value="CDS:HanXRQr2_Chr01g0022641.1"/>
    <property type="gene ID" value="HanXRQr2_Chr01g0022641"/>
</dbReference>
<sequence>MYKCLCSSLSYLLQIDFTLSARLYVQILNVCIPAVVVPSFLNDGFSFARSAIFVLGLIPSSTDIITGFSSPVFGSTIYKEIHLTFLGQV</sequence>
<evidence type="ECO:0000313" key="1">
    <source>
        <dbReference type="EMBL" id="KAF5822106.1"/>
    </source>
</evidence>
<proteinExistence type="predicted"/>
<dbReference type="Proteomes" id="UP000215914">
    <property type="component" value="Unassembled WGS sequence"/>
</dbReference>
<reference evidence="1" key="1">
    <citation type="journal article" date="2017" name="Nature">
        <title>The sunflower genome provides insights into oil metabolism, flowering and Asterid evolution.</title>
        <authorList>
            <person name="Badouin H."/>
            <person name="Gouzy J."/>
            <person name="Grassa C.J."/>
            <person name="Murat F."/>
            <person name="Staton S.E."/>
            <person name="Cottret L."/>
            <person name="Lelandais-Briere C."/>
            <person name="Owens G.L."/>
            <person name="Carrere S."/>
            <person name="Mayjonade B."/>
            <person name="Legrand L."/>
            <person name="Gill N."/>
            <person name="Kane N.C."/>
            <person name="Bowers J.E."/>
            <person name="Hubner S."/>
            <person name="Bellec A."/>
            <person name="Berard A."/>
            <person name="Berges H."/>
            <person name="Blanchet N."/>
            <person name="Boniface M.C."/>
            <person name="Brunel D."/>
            <person name="Catrice O."/>
            <person name="Chaidir N."/>
            <person name="Claudel C."/>
            <person name="Donnadieu C."/>
            <person name="Faraut T."/>
            <person name="Fievet G."/>
            <person name="Helmstetter N."/>
            <person name="King M."/>
            <person name="Knapp S.J."/>
            <person name="Lai Z."/>
            <person name="Le Paslier M.C."/>
            <person name="Lippi Y."/>
            <person name="Lorenzon L."/>
            <person name="Mandel J.R."/>
            <person name="Marage G."/>
            <person name="Marchand G."/>
            <person name="Marquand E."/>
            <person name="Bret-Mestries E."/>
            <person name="Morien E."/>
            <person name="Nambeesan S."/>
            <person name="Nguyen T."/>
            <person name="Pegot-Espagnet P."/>
            <person name="Pouilly N."/>
            <person name="Raftis F."/>
            <person name="Sallet E."/>
            <person name="Schiex T."/>
            <person name="Thomas J."/>
            <person name="Vandecasteele C."/>
            <person name="Vares D."/>
            <person name="Vear F."/>
            <person name="Vautrin S."/>
            <person name="Crespi M."/>
            <person name="Mangin B."/>
            <person name="Burke J.M."/>
            <person name="Salse J."/>
            <person name="Munos S."/>
            <person name="Vincourt P."/>
            <person name="Rieseberg L.H."/>
            <person name="Langlade N.B."/>
        </authorList>
    </citation>
    <scope>NUCLEOTIDE SEQUENCE</scope>
    <source>
        <tissue evidence="1">Leaves</tissue>
    </source>
</reference>
<gene>
    <name evidence="1" type="ORF">HanXRQr2_Chr01g0022641</name>
</gene>
<dbReference type="AlphaFoldDB" id="A0A9K3JVY7"/>
<accession>A0A9K3JVY7</accession>
<organism evidence="1 2">
    <name type="scientific">Helianthus annuus</name>
    <name type="common">Common sunflower</name>
    <dbReference type="NCBI Taxonomy" id="4232"/>
    <lineage>
        <taxon>Eukaryota</taxon>
        <taxon>Viridiplantae</taxon>
        <taxon>Streptophyta</taxon>
        <taxon>Embryophyta</taxon>
        <taxon>Tracheophyta</taxon>
        <taxon>Spermatophyta</taxon>
        <taxon>Magnoliopsida</taxon>
        <taxon>eudicotyledons</taxon>
        <taxon>Gunneridae</taxon>
        <taxon>Pentapetalae</taxon>
        <taxon>asterids</taxon>
        <taxon>campanulids</taxon>
        <taxon>Asterales</taxon>
        <taxon>Asteraceae</taxon>
        <taxon>Asteroideae</taxon>
        <taxon>Heliantheae alliance</taxon>
        <taxon>Heliantheae</taxon>
        <taxon>Helianthus</taxon>
    </lineage>
</organism>